<dbReference type="PROSITE" id="PS51722">
    <property type="entry name" value="G_TR_2"/>
    <property type="match status" value="1"/>
</dbReference>
<dbReference type="CDD" id="cd03692">
    <property type="entry name" value="mtIF2_IVc"/>
    <property type="match status" value="1"/>
</dbReference>
<evidence type="ECO:0000256" key="2">
    <source>
        <dbReference type="ARBA" id="ARBA00022540"/>
    </source>
</evidence>
<evidence type="ECO:0000256" key="4">
    <source>
        <dbReference type="ARBA" id="ARBA00022917"/>
    </source>
</evidence>
<dbReference type="InterPro" id="IPR027417">
    <property type="entry name" value="P-loop_NTPase"/>
</dbReference>
<proteinExistence type="inferred from homology"/>
<comment type="similarity">
    <text evidence="1">Belongs to the TRAFAC class translation factor GTPase superfamily. Classic translation factor GTPase family. IF-2 subfamily.</text>
</comment>
<dbReference type="InterPro" id="IPR000795">
    <property type="entry name" value="T_Tr_GTP-bd_dom"/>
</dbReference>
<dbReference type="SUPFAM" id="SSF50447">
    <property type="entry name" value="Translation proteins"/>
    <property type="match status" value="2"/>
</dbReference>
<dbReference type="InterPro" id="IPR036925">
    <property type="entry name" value="TIF_IF2_dom3_sf"/>
</dbReference>
<dbReference type="InterPro" id="IPR044145">
    <property type="entry name" value="IF2_II"/>
</dbReference>
<dbReference type="Pfam" id="PF11987">
    <property type="entry name" value="IF-2"/>
    <property type="match status" value="1"/>
</dbReference>
<dbReference type="CDD" id="cd03702">
    <property type="entry name" value="IF2_mtIF2_II"/>
    <property type="match status" value="1"/>
</dbReference>
<evidence type="ECO:0000256" key="1">
    <source>
        <dbReference type="ARBA" id="ARBA00007733"/>
    </source>
</evidence>
<keyword evidence="2" id="KW-0396">Initiation factor</keyword>
<keyword evidence="6" id="KW-0175">Coiled coil</keyword>
<keyword evidence="3" id="KW-0547">Nucleotide-binding</keyword>
<dbReference type="Proteomes" id="UP001372834">
    <property type="component" value="Unassembled WGS sequence"/>
</dbReference>
<organism evidence="8 9">
    <name type="scientific">Polyplax serrata</name>
    <name type="common">Common mouse louse</name>
    <dbReference type="NCBI Taxonomy" id="468196"/>
    <lineage>
        <taxon>Eukaryota</taxon>
        <taxon>Metazoa</taxon>
        <taxon>Ecdysozoa</taxon>
        <taxon>Arthropoda</taxon>
        <taxon>Hexapoda</taxon>
        <taxon>Insecta</taxon>
        <taxon>Pterygota</taxon>
        <taxon>Neoptera</taxon>
        <taxon>Paraneoptera</taxon>
        <taxon>Psocodea</taxon>
        <taxon>Troctomorpha</taxon>
        <taxon>Phthiraptera</taxon>
        <taxon>Anoplura</taxon>
        <taxon>Polyplacidae</taxon>
        <taxon>Polyplax</taxon>
    </lineage>
</organism>
<dbReference type="InterPro" id="IPR015760">
    <property type="entry name" value="TIF_IF2"/>
</dbReference>
<dbReference type="Gene3D" id="3.40.50.300">
    <property type="entry name" value="P-loop containing nucleotide triphosphate hydrolases"/>
    <property type="match status" value="2"/>
</dbReference>
<evidence type="ECO:0000313" key="9">
    <source>
        <dbReference type="Proteomes" id="UP001372834"/>
    </source>
</evidence>
<dbReference type="GO" id="GO:0005525">
    <property type="term" value="F:GTP binding"/>
    <property type="evidence" value="ECO:0007669"/>
    <property type="project" value="UniProtKB-KW"/>
</dbReference>
<dbReference type="InterPro" id="IPR009000">
    <property type="entry name" value="Transl_B-barrel_sf"/>
</dbReference>
<dbReference type="Gene3D" id="3.40.50.10050">
    <property type="entry name" value="Translation initiation factor IF- 2, domain 3"/>
    <property type="match status" value="1"/>
</dbReference>
<dbReference type="GO" id="GO:0005737">
    <property type="term" value="C:cytoplasm"/>
    <property type="evidence" value="ECO:0007669"/>
    <property type="project" value="TreeGrafter"/>
</dbReference>
<dbReference type="PANTHER" id="PTHR43381">
    <property type="entry name" value="TRANSLATION INITIATION FACTOR IF-2-RELATED"/>
    <property type="match status" value="1"/>
</dbReference>
<sequence>MISRSIISGIFSFRNQCYVVRRICQNKLIEKTFFDHTKWKCFHVSATSFKTRKKVREELKRKLDIKNKVSPLEVWPDIKVKDIAVIFKCNIDDIQLFIPGVTHNDKLSVNDILILSKQLQKKCKFIKNPNNIDGSHKTKPLFVKQPPPKPENLLIRPPVVTIMGHVDHGKTTLLDSLRNTFVVSEEFGGITQHIGAFSAFTTMRTRGVNVTDLVVLVVAADDGVMPQTVESIKIANNAGVKMVVALNKIDAPLAMNIEIIKDNLLNEGIQVEDRGGDVQIVPISALKKINLDLLLDMILLEADVMNLKGDPTGFVEGVIIESKQTELGPVATMLVKRGTLKKGTVLVTGPCCAKVRRLLDENGKECTEALPSTPVQVFGWKELPEAGAEALEVASEKQAHKIVRIEKQKMLIEKQKQDINIITEKAALLKKQHYETQYIFKSLKTIQEKKEFLVKKRESQQKVEVDNTPHIKLILKGDVHGSLEVLMEILSTYDQHEVCKMSVISASVGKICESDLELAEVFNAIIYAFNVDFDANVSALAVEKKINVHFHNVIYKMIDDLKSEINDRLPLQPVERIQGEAIVNQNFYINQGNKKVPVAGCKCTKGELQKNSKYKIVRGDDILYDGTVVSMKHHKTEVQTVHKNTECGLMFNSFITEFKPSDKIICYNIEEVPQTTDWEPGY</sequence>
<dbReference type="AlphaFoldDB" id="A0AAN8Q4Z2"/>
<evidence type="ECO:0000259" key="7">
    <source>
        <dbReference type="PROSITE" id="PS51722"/>
    </source>
</evidence>
<dbReference type="SUPFAM" id="SSF52156">
    <property type="entry name" value="Initiation factor IF2/eIF5b, domain 3"/>
    <property type="match status" value="1"/>
</dbReference>
<dbReference type="PANTHER" id="PTHR43381:SF20">
    <property type="entry name" value="TRANSLATION INITIATION FACTOR IF-2, MITOCHONDRIAL"/>
    <property type="match status" value="1"/>
</dbReference>
<dbReference type="InterPro" id="IPR023115">
    <property type="entry name" value="TIF_IF2_dom3"/>
</dbReference>
<comment type="caution">
    <text evidence="8">The sequence shown here is derived from an EMBL/GenBank/DDBJ whole genome shotgun (WGS) entry which is preliminary data.</text>
</comment>
<dbReference type="SUPFAM" id="SSF52540">
    <property type="entry name" value="P-loop containing nucleoside triphosphate hydrolases"/>
    <property type="match status" value="1"/>
</dbReference>
<evidence type="ECO:0000256" key="5">
    <source>
        <dbReference type="ARBA" id="ARBA00023134"/>
    </source>
</evidence>
<dbReference type="FunFam" id="3.40.50.10050:FF:000001">
    <property type="entry name" value="Translation initiation factor IF-2"/>
    <property type="match status" value="1"/>
</dbReference>
<dbReference type="CDD" id="cd01887">
    <property type="entry name" value="IF2_eIF5B"/>
    <property type="match status" value="1"/>
</dbReference>
<evidence type="ECO:0000256" key="6">
    <source>
        <dbReference type="SAM" id="Coils"/>
    </source>
</evidence>
<dbReference type="Pfam" id="PF00009">
    <property type="entry name" value="GTP_EFTU"/>
    <property type="match status" value="1"/>
</dbReference>
<protein>
    <recommendedName>
        <fullName evidence="7">Tr-type G domain-containing protein</fullName>
    </recommendedName>
</protein>
<keyword evidence="5" id="KW-0342">GTP-binding</keyword>
<dbReference type="GO" id="GO:0003924">
    <property type="term" value="F:GTPase activity"/>
    <property type="evidence" value="ECO:0007669"/>
    <property type="project" value="InterPro"/>
</dbReference>
<evidence type="ECO:0000313" key="8">
    <source>
        <dbReference type="EMBL" id="KAK6636817.1"/>
    </source>
</evidence>
<gene>
    <name evidence="8" type="ORF">RUM43_010480</name>
</gene>
<dbReference type="Pfam" id="PF22042">
    <property type="entry name" value="EF-G_D2"/>
    <property type="match status" value="1"/>
</dbReference>
<keyword evidence="4" id="KW-0648">Protein biosynthesis</keyword>
<feature type="domain" description="Tr-type G" evidence="7">
    <location>
        <begin position="199"/>
        <end position="308"/>
    </location>
</feature>
<dbReference type="GO" id="GO:0003743">
    <property type="term" value="F:translation initiation factor activity"/>
    <property type="evidence" value="ECO:0007669"/>
    <property type="project" value="UniProtKB-KW"/>
</dbReference>
<dbReference type="InterPro" id="IPR053905">
    <property type="entry name" value="EF-G-like_DII"/>
</dbReference>
<feature type="coiled-coil region" evidence="6">
    <location>
        <begin position="405"/>
        <end position="432"/>
    </location>
</feature>
<dbReference type="EMBL" id="JAWJWE010000004">
    <property type="protein sequence ID" value="KAK6636817.1"/>
    <property type="molecule type" value="Genomic_DNA"/>
</dbReference>
<evidence type="ECO:0000256" key="3">
    <source>
        <dbReference type="ARBA" id="ARBA00022741"/>
    </source>
</evidence>
<reference evidence="8 9" key="1">
    <citation type="submission" date="2023-10" db="EMBL/GenBank/DDBJ databases">
        <title>Genomes of two closely related lineages of the louse Polyplax serrata with different host specificities.</title>
        <authorList>
            <person name="Martinu J."/>
            <person name="Tarabai H."/>
            <person name="Stefka J."/>
            <person name="Hypsa V."/>
        </authorList>
    </citation>
    <scope>NUCLEOTIDE SEQUENCE [LARGE SCALE GENOMIC DNA]</scope>
    <source>
        <strain evidence="8">HR10_N</strain>
    </source>
</reference>
<name>A0AAN8Q4Z2_POLSC</name>
<accession>A0AAN8Q4Z2</accession>
<dbReference type="FunFam" id="2.40.30.10:FF:000008">
    <property type="entry name" value="Translation initiation factor IF-2"/>
    <property type="match status" value="1"/>
</dbReference>
<dbReference type="Gene3D" id="2.40.30.10">
    <property type="entry name" value="Translation factors"/>
    <property type="match status" value="2"/>
</dbReference>